<proteinExistence type="predicted"/>
<evidence type="ECO:0000313" key="2">
    <source>
        <dbReference type="Proteomes" id="UP000334990"/>
    </source>
</evidence>
<keyword evidence="2" id="KW-1185">Reference proteome</keyword>
<dbReference type="AlphaFoldDB" id="A0A5M3VVM4"/>
<evidence type="ECO:0000313" key="1">
    <source>
        <dbReference type="EMBL" id="GER99152.1"/>
    </source>
</evidence>
<dbReference type="Proteomes" id="UP000334990">
    <property type="component" value="Unassembled WGS sequence"/>
</dbReference>
<dbReference type="EMBL" id="BLAD01000039">
    <property type="protein sequence ID" value="GER99152.1"/>
    <property type="molecule type" value="Genomic_DNA"/>
</dbReference>
<name>A0A5M3VVM4_9ACTN</name>
<organism evidence="1 2">
    <name type="scientific">Acrocarpospora corrugata</name>
    <dbReference type="NCBI Taxonomy" id="35763"/>
    <lineage>
        <taxon>Bacteria</taxon>
        <taxon>Bacillati</taxon>
        <taxon>Actinomycetota</taxon>
        <taxon>Actinomycetes</taxon>
        <taxon>Streptosporangiales</taxon>
        <taxon>Streptosporangiaceae</taxon>
        <taxon>Acrocarpospora</taxon>
    </lineage>
</organism>
<protein>
    <submittedName>
        <fullName evidence="1">Uncharacterized protein</fullName>
    </submittedName>
</protein>
<reference evidence="1 2" key="1">
    <citation type="submission" date="2019-10" db="EMBL/GenBank/DDBJ databases">
        <title>Whole genome shotgun sequence of Acrocarpospora corrugata NBRC 13972.</title>
        <authorList>
            <person name="Ichikawa N."/>
            <person name="Kimura A."/>
            <person name="Kitahashi Y."/>
            <person name="Komaki H."/>
            <person name="Oguchi A."/>
        </authorList>
    </citation>
    <scope>NUCLEOTIDE SEQUENCE [LARGE SCALE GENOMIC DNA]</scope>
    <source>
        <strain evidence="1 2">NBRC 13972</strain>
    </source>
</reference>
<gene>
    <name evidence="1" type="ORF">Acor_12160</name>
</gene>
<accession>A0A5M3VVM4</accession>
<comment type="caution">
    <text evidence="1">The sequence shown here is derived from an EMBL/GenBank/DDBJ whole genome shotgun (WGS) entry which is preliminary data.</text>
</comment>
<sequence length="103" mass="10748">MLNLLPPQLALGGFERLASEVLGNCVDSVGVSDLLGGWTGCFLDGVSVGPGFRVSGSSSDDEVVLSPRFWRIGAYRIGNSTGPSGVCRSIMRAGLTLSSRRTS</sequence>